<evidence type="ECO:0000313" key="3">
    <source>
        <dbReference type="Proteomes" id="UP001610444"/>
    </source>
</evidence>
<accession>A0ABR4KQN8</accession>
<keyword evidence="1" id="KW-1133">Transmembrane helix</keyword>
<sequence>MISSKLSFSALLISTRHRAGVYLLFLFSTQAWTMTTLPTRNTSRYRTVYATFLPWVGPRPLSVVPISYLMYLSFFFLANRISQHLFWCTRHKTMCVTHISRIICFPYISLLTWFFFSHCPLLARQCPIPRCTE</sequence>
<name>A0ABR4KQN8_9EURO</name>
<proteinExistence type="predicted"/>
<organism evidence="2 3">
    <name type="scientific">Aspergillus pseudodeflectus</name>
    <dbReference type="NCBI Taxonomy" id="176178"/>
    <lineage>
        <taxon>Eukaryota</taxon>
        <taxon>Fungi</taxon>
        <taxon>Dikarya</taxon>
        <taxon>Ascomycota</taxon>
        <taxon>Pezizomycotina</taxon>
        <taxon>Eurotiomycetes</taxon>
        <taxon>Eurotiomycetidae</taxon>
        <taxon>Eurotiales</taxon>
        <taxon>Aspergillaceae</taxon>
        <taxon>Aspergillus</taxon>
        <taxon>Aspergillus subgen. Nidulantes</taxon>
    </lineage>
</organism>
<dbReference type="EMBL" id="JBFXLR010000012">
    <property type="protein sequence ID" value="KAL2854129.1"/>
    <property type="molecule type" value="Genomic_DNA"/>
</dbReference>
<dbReference type="Proteomes" id="UP001610444">
    <property type="component" value="Unassembled WGS sequence"/>
</dbReference>
<dbReference type="RefSeq" id="XP_070901294.1">
    <property type="nucleotide sequence ID" value="XM_071049097.1"/>
</dbReference>
<keyword evidence="3" id="KW-1185">Reference proteome</keyword>
<gene>
    <name evidence="2" type="ORF">BJX68DRAFT_39576</name>
</gene>
<reference evidence="2 3" key="1">
    <citation type="submission" date="2024-07" db="EMBL/GenBank/DDBJ databases">
        <title>Section-level genome sequencing and comparative genomics of Aspergillus sections Usti and Cavernicolus.</title>
        <authorList>
            <consortium name="Lawrence Berkeley National Laboratory"/>
            <person name="Nybo J.L."/>
            <person name="Vesth T.C."/>
            <person name="Theobald S."/>
            <person name="Frisvad J.C."/>
            <person name="Larsen T.O."/>
            <person name="Kjaerboelling I."/>
            <person name="Rothschild-Mancinelli K."/>
            <person name="Lyhne E.K."/>
            <person name="Kogle M.E."/>
            <person name="Barry K."/>
            <person name="Clum A."/>
            <person name="Na H."/>
            <person name="Ledsgaard L."/>
            <person name="Lin J."/>
            <person name="Lipzen A."/>
            <person name="Kuo A."/>
            <person name="Riley R."/>
            <person name="Mondo S."/>
            <person name="LaButti K."/>
            <person name="Haridas S."/>
            <person name="Pangalinan J."/>
            <person name="Salamov A.A."/>
            <person name="Simmons B.A."/>
            <person name="Magnuson J.K."/>
            <person name="Chen J."/>
            <person name="Drula E."/>
            <person name="Henrissat B."/>
            <person name="Wiebenga A."/>
            <person name="Lubbers R.J."/>
            <person name="Gomes A.C."/>
            <person name="Macurrencykelacurrency M.R."/>
            <person name="Stajich J."/>
            <person name="Grigoriev I.V."/>
            <person name="Mortensen U.H."/>
            <person name="De vries R.P."/>
            <person name="Baker S.E."/>
            <person name="Andersen M.R."/>
        </authorList>
    </citation>
    <scope>NUCLEOTIDE SEQUENCE [LARGE SCALE GENOMIC DNA]</scope>
    <source>
        <strain evidence="2 3">CBS 756.74</strain>
    </source>
</reference>
<comment type="caution">
    <text evidence="2">The sequence shown here is derived from an EMBL/GenBank/DDBJ whole genome shotgun (WGS) entry which is preliminary data.</text>
</comment>
<evidence type="ECO:0008006" key="4">
    <source>
        <dbReference type="Google" id="ProtNLM"/>
    </source>
</evidence>
<evidence type="ECO:0000256" key="1">
    <source>
        <dbReference type="SAM" id="Phobius"/>
    </source>
</evidence>
<feature type="transmembrane region" description="Helical" evidence="1">
    <location>
        <begin position="59"/>
        <end position="78"/>
    </location>
</feature>
<dbReference type="GeneID" id="98164261"/>
<keyword evidence="1" id="KW-0812">Transmembrane</keyword>
<protein>
    <recommendedName>
        <fullName evidence="4">Secreted protein</fullName>
    </recommendedName>
</protein>
<evidence type="ECO:0000313" key="2">
    <source>
        <dbReference type="EMBL" id="KAL2854129.1"/>
    </source>
</evidence>
<feature type="transmembrane region" description="Helical" evidence="1">
    <location>
        <begin position="21"/>
        <end position="39"/>
    </location>
</feature>
<keyword evidence="1" id="KW-0472">Membrane</keyword>
<feature type="transmembrane region" description="Helical" evidence="1">
    <location>
        <begin position="99"/>
        <end position="116"/>
    </location>
</feature>